<feature type="transmembrane region" description="Helical" evidence="2">
    <location>
        <begin position="15"/>
        <end position="33"/>
    </location>
</feature>
<keyword evidence="4" id="KW-1185">Reference proteome</keyword>
<dbReference type="PANTHER" id="PTHR43300">
    <property type="entry name" value="ACETYLTRANSFERASE"/>
    <property type="match status" value="1"/>
</dbReference>
<dbReference type="GO" id="GO:0016746">
    <property type="term" value="F:acyltransferase activity"/>
    <property type="evidence" value="ECO:0007669"/>
    <property type="project" value="UniProtKB-KW"/>
</dbReference>
<evidence type="ECO:0000313" key="4">
    <source>
        <dbReference type="Proteomes" id="UP001141933"/>
    </source>
</evidence>
<dbReference type="CDD" id="cd04647">
    <property type="entry name" value="LbH_MAT_like"/>
    <property type="match status" value="1"/>
</dbReference>
<comment type="caution">
    <text evidence="3">The sequence shown here is derived from an EMBL/GenBank/DDBJ whole genome shotgun (WGS) entry which is preliminary data.</text>
</comment>
<dbReference type="InterPro" id="IPR011004">
    <property type="entry name" value="Trimer_LpxA-like_sf"/>
</dbReference>
<gene>
    <name evidence="3" type="ORF">O6P32_06960</name>
</gene>
<evidence type="ECO:0000313" key="3">
    <source>
        <dbReference type="EMBL" id="MCZ8372450.1"/>
    </source>
</evidence>
<keyword evidence="3" id="KW-0012">Acyltransferase</keyword>
<dbReference type="InterPro" id="IPR001451">
    <property type="entry name" value="Hexapep"/>
</dbReference>
<name>A0ABT4PHC4_9BACT</name>
<evidence type="ECO:0000256" key="1">
    <source>
        <dbReference type="ARBA" id="ARBA00007274"/>
    </source>
</evidence>
<proteinExistence type="inferred from homology"/>
<reference evidence="3" key="1">
    <citation type="submission" date="2022-12" db="EMBL/GenBank/DDBJ databases">
        <title>Phocaeicola acetigenes sp. nov., isolated feces from a healthy human.</title>
        <authorList>
            <person name="Do H."/>
            <person name="Ha Y.B."/>
            <person name="Kim J.-S."/>
            <person name="Suh M.K."/>
            <person name="Kim H.S."/>
            <person name="Lee J.-S."/>
        </authorList>
    </citation>
    <scope>NUCLEOTIDE SEQUENCE</scope>
    <source>
        <strain evidence="3">KGMB11183</strain>
    </source>
</reference>
<accession>A0ABT4PHC4</accession>
<dbReference type="SUPFAM" id="SSF51161">
    <property type="entry name" value="Trimeric LpxA-like enzymes"/>
    <property type="match status" value="1"/>
</dbReference>
<keyword evidence="2" id="KW-0812">Transmembrane</keyword>
<protein>
    <submittedName>
        <fullName evidence="3">Acyltransferase</fullName>
    </submittedName>
</protein>
<evidence type="ECO:0000256" key="2">
    <source>
        <dbReference type="SAM" id="Phobius"/>
    </source>
</evidence>
<dbReference type="Pfam" id="PF00132">
    <property type="entry name" value="Hexapep"/>
    <property type="match status" value="1"/>
</dbReference>
<dbReference type="EMBL" id="JAPZVM010000004">
    <property type="protein sequence ID" value="MCZ8372450.1"/>
    <property type="molecule type" value="Genomic_DNA"/>
</dbReference>
<comment type="similarity">
    <text evidence="1">Belongs to the transferase hexapeptide repeat family.</text>
</comment>
<dbReference type="PANTHER" id="PTHR43300:SF11">
    <property type="entry name" value="ACETYLTRANSFERASE RV3034C-RELATED"/>
    <property type="match status" value="1"/>
</dbReference>
<keyword evidence="3" id="KW-0808">Transferase</keyword>
<keyword evidence="2" id="KW-0472">Membrane</keyword>
<dbReference type="InterPro" id="IPR050179">
    <property type="entry name" value="Trans_hexapeptide_repeat"/>
</dbReference>
<dbReference type="Proteomes" id="UP001141933">
    <property type="component" value="Unassembled WGS sequence"/>
</dbReference>
<organism evidence="3 4">
    <name type="scientific">Phocaeicola acetigenes</name>
    <dbReference type="NCBI Taxonomy" id="3016083"/>
    <lineage>
        <taxon>Bacteria</taxon>
        <taxon>Pseudomonadati</taxon>
        <taxon>Bacteroidota</taxon>
        <taxon>Bacteroidia</taxon>
        <taxon>Bacteroidales</taxon>
        <taxon>Bacteroidaceae</taxon>
        <taxon>Phocaeicola</taxon>
    </lineage>
</organism>
<sequence>MKKIIWIYKGAKISWARFYCLATTFITKLYFILNNVKFKRGLKSSGTPVIHLSINASCYIGEYLTLGNWVQNNASGIIARCKIEVRNQAILQIGNHVGITATTIICHNKIIIEDHVKIGVGTHIYDTNFHNINPKDRIYLDKLETVRNAPIYIKKNAFIGAFCIILKGVTIGENSIIAAGSVVVHNVPANEIWGGNPAQFIKKIDF</sequence>
<dbReference type="RefSeq" id="WP_269877657.1">
    <property type="nucleotide sequence ID" value="NZ_JAPZVM010000004.1"/>
</dbReference>
<keyword evidence="2" id="KW-1133">Transmembrane helix</keyword>
<dbReference type="Gene3D" id="2.160.10.10">
    <property type="entry name" value="Hexapeptide repeat proteins"/>
    <property type="match status" value="1"/>
</dbReference>